<comment type="caution">
    <text evidence="1">The sequence shown here is derived from an EMBL/GenBank/DDBJ whole genome shotgun (WGS) entry which is preliminary data.</text>
</comment>
<dbReference type="EMBL" id="RJMB01000035">
    <property type="protein sequence ID" value="RNL80723.1"/>
    <property type="molecule type" value="Genomic_DNA"/>
</dbReference>
<organism evidence="1 2">
    <name type="scientific">Halostreptopolyspora alba</name>
    <dbReference type="NCBI Taxonomy" id="2487137"/>
    <lineage>
        <taxon>Bacteria</taxon>
        <taxon>Bacillati</taxon>
        <taxon>Actinomycetota</taxon>
        <taxon>Actinomycetes</taxon>
        <taxon>Streptosporangiales</taxon>
        <taxon>Nocardiopsidaceae</taxon>
        <taxon>Halostreptopolyspora</taxon>
    </lineage>
</organism>
<keyword evidence="2" id="KW-1185">Reference proteome</keyword>
<name>A0A3N0DZ15_9ACTN</name>
<accession>A0A3N0DZ15</accession>
<sequence>MDEHTEMGMDNLGPRDIAMWGVEDVNFDYPLARDTDWVVPSTFDDEQAAHMLWEATLAVNAEHPTGGIIEEHRALPNGNEVWTLTENGVRAVREHLRRQRGSGG</sequence>
<evidence type="ECO:0000313" key="2">
    <source>
        <dbReference type="Proteomes" id="UP000269198"/>
    </source>
</evidence>
<evidence type="ECO:0000313" key="1">
    <source>
        <dbReference type="EMBL" id="RNL80723.1"/>
    </source>
</evidence>
<protein>
    <submittedName>
        <fullName evidence="1">Uncharacterized protein</fullName>
    </submittedName>
</protein>
<reference evidence="1 2" key="1">
    <citation type="submission" date="2018-11" db="EMBL/GenBank/DDBJ databases">
        <title>The genome draft of YIM 96095.</title>
        <authorList>
            <person name="Tang S.-K."/>
            <person name="Chunyu W.-X."/>
            <person name="Feng Y.-Z."/>
        </authorList>
    </citation>
    <scope>NUCLEOTIDE SEQUENCE [LARGE SCALE GENOMIC DNA]</scope>
    <source>
        <strain evidence="1 2">YIM 96095</strain>
    </source>
</reference>
<dbReference type="OrthoDB" id="9986665at2"/>
<dbReference type="AlphaFoldDB" id="A0A3N0DZ15"/>
<dbReference type="Proteomes" id="UP000269198">
    <property type="component" value="Unassembled WGS sequence"/>
</dbReference>
<gene>
    <name evidence="1" type="ORF">EFW17_22580</name>
</gene>
<dbReference type="RefSeq" id="WP_123203458.1">
    <property type="nucleotide sequence ID" value="NZ_RJMB01000035.1"/>
</dbReference>
<proteinExistence type="predicted"/>